<proteinExistence type="predicted"/>
<evidence type="ECO:0000313" key="3">
    <source>
        <dbReference type="Proteomes" id="UP000735302"/>
    </source>
</evidence>
<organism evidence="2 3">
    <name type="scientific">Plakobranchus ocellatus</name>
    <dbReference type="NCBI Taxonomy" id="259542"/>
    <lineage>
        <taxon>Eukaryota</taxon>
        <taxon>Metazoa</taxon>
        <taxon>Spiralia</taxon>
        <taxon>Lophotrochozoa</taxon>
        <taxon>Mollusca</taxon>
        <taxon>Gastropoda</taxon>
        <taxon>Heterobranchia</taxon>
        <taxon>Euthyneura</taxon>
        <taxon>Panpulmonata</taxon>
        <taxon>Sacoglossa</taxon>
        <taxon>Placobranchoidea</taxon>
        <taxon>Plakobranchidae</taxon>
        <taxon>Plakobranchus</taxon>
    </lineage>
</organism>
<gene>
    <name evidence="2" type="ORF">PoB_000822000</name>
</gene>
<protein>
    <submittedName>
        <fullName evidence="2">Uncharacterized protein</fullName>
    </submittedName>
</protein>
<dbReference type="AlphaFoldDB" id="A0AAV3YGT4"/>
<evidence type="ECO:0000256" key="1">
    <source>
        <dbReference type="SAM" id="MobiDB-lite"/>
    </source>
</evidence>
<reference evidence="2 3" key="1">
    <citation type="journal article" date="2021" name="Elife">
        <title>Chloroplast acquisition without the gene transfer in kleptoplastic sea slugs, Plakobranchus ocellatus.</title>
        <authorList>
            <person name="Maeda T."/>
            <person name="Takahashi S."/>
            <person name="Yoshida T."/>
            <person name="Shimamura S."/>
            <person name="Takaki Y."/>
            <person name="Nagai Y."/>
            <person name="Toyoda A."/>
            <person name="Suzuki Y."/>
            <person name="Arimoto A."/>
            <person name="Ishii H."/>
            <person name="Satoh N."/>
            <person name="Nishiyama T."/>
            <person name="Hasebe M."/>
            <person name="Maruyama T."/>
            <person name="Minagawa J."/>
            <person name="Obokata J."/>
            <person name="Shigenobu S."/>
        </authorList>
    </citation>
    <scope>NUCLEOTIDE SEQUENCE [LARGE SCALE GENOMIC DNA]</scope>
</reference>
<dbReference type="EMBL" id="BLXT01000945">
    <property type="protein sequence ID" value="GFN81714.1"/>
    <property type="molecule type" value="Genomic_DNA"/>
</dbReference>
<accession>A0AAV3YGT4</accession>
<comment type="caution">
    <text evidence="2">The sequence shown here is derived from an EMBL/GenBank/DDBJ whole genome shotgun (WGS) entry which is preliminary data.</text>
</comment>
<feature type="region of interest" description="Disordered" evidence="1">
    <location>
        <begin position="1"/>
        <end position="49"/>
    </location>
</feature>
<keyword evidence="3" id="KW-1185">Reference proteome</keyword>
<name>A0AAV3YGT4_9GAST</name>
<feature type="region of interest" description="Disordered" evidence="1">
    <location>
        <begin position="81"/>
        <end position="107"/>
    </location>
</feature>
<evidence type="ECO:0000313" key="2">
    <source>
        <dbReference type="EMBL" id="GFN81714.1"/>
    </source>
</evidence>
<dbReference type="Proteomes" id="UP000735302">
    <property type="component" value="Unassembled WGS sequence"/>
</dbReference>
<sequence>MNNDKITALSGRLQTVAEESPYKHQEKKATTSTSSVTPPALTNIRRRKPQPVPAVLLLQPLQTSEESKTNQYLQCYSSNPYKHQKKKDTTSTSSVTPPALTNIRRRKPQPPVPAVLLLQHLQTSGEENTTTCTSSVTLPALTNIRRRKPQLVPAVLSSGSYKKHLVLSLTARGVPSHRPGG</sequence>
<feature type="compositionally biased region" description="Basic and acidic residues" evidence="1">
    <location>
        <begin position="20"/>
        <end position="29"/>
    </location>
</feature>